<evidence type="ECO:0000313" key="3">
    <source>
        <dbReference type="Proteomes" id="UP001558652"/>
    </source>
</evidence>
<dbReference type="AlphaFoldDB" id="A0ABD0YEF7"/>
<reference evidence="2 3" key="1">
    <citation type="submission" date="2024-07" db="EMBL/GenBank/DDBJ databases">
        <title>Chromosome-level genome assembly of the water stick insect Ranatra chinensis (Heteroptera: Nepidae).</title>
        <authorList>
            <person name="Liu X."/>
        </authorList>
    </citation>
    <scope>NUCLEOTIDE SEQUENCE [LARGE SCALE GENOMIC DNA]</scope>
    <source>
        <strain evidence="2">Cailab_2021Rc</strain>
        <tissue evidence="2">Muscle</tissue>
    </source>
</reference>
<evidence type="ECO:0000313" key="2">
    <source>
        <dbReference type="EMBL" id="KAL1129695.1"/>
    </source>
</evidence>
<dbReference type="EMBL" id="JBFDAA010000008">
    <property type="protein sequence ID" value="KAL1129695.1"/>
    <property type="molecule type" value="Genomic_DNA"/>
</dbReference>
<dbReference type="InterPro" id="IPR036397">
    <property type="entry name" value="RNaseH_sf"/>
</dbReference>
<comment type="caution">
    <text evidence="2">The sequence shown here is derived from an EMBL/GenBank/DDBJ whole genome shotgun (WGS) entry which is preliminary data.</text>
</comment>
<dbReference type="Proteomes" id="UP001558652">
    <property type="component" value="Unassembled WGS sequence"/>
</dbReference>
<protein>
    <recommendedName>
        <fullName evidence="4">Transposase</fullName>
    </recommendedName>
</protein>
<dbReference type="InterPro" id="IPR012337">
    <property type="entry name" value="RNaseH-like_sf"/>
</dbReference>
<sequence length="237" mass="26693">MLPNYGQTSRAWTNVLRVRRHQKWTEIDNRAIRDWLQREATPHENSQIVMPTPEKSLEMMEADLVFLDGAIRLTLIDRLMRFAYPLQAKTGKRVREGLLLFLTTVDTPRNLVLYRGRSFDNFLVWSLLEEFGVKVHWMTPGHSRSHGMIEGLYVKDDGVGGANTPALEARTSMQSHHETQSTCKVQKAAPVEKASQNNGTKHMPEAGDTQILTSAYSSPASGTTVNTCRHCKCGEGL</sequence>
<name>A0ABD0YEF7_9HEMI</name>
<proteinExistence type="predicted"/>
<evidence type="ECO:0000256" key="1">
    <source>
        <dbReference type="SAM" id="MobiDB-lite"/>
    </source>
</evidence>
<dbReference type="SUPFAM" id="SSF53098">
    <property type="entry name" value="Ribonuclease H-like"/>
    <property type="match status" value="1"/>
</dbReference>
<dbReference type="Gene3D" id="3.30.420.10">
    <property type="entry name" value="Ribonuclease H-like superfamily/Ribonuclease H"/>
    <property type="match status" value="1"/>
</dbReference>
<evidence type="ECO:0008006" key="4">
    <source>
        <dbReference type="Google" id="ProtNLM"/>
    </source>
</evidence>
<gene>
    <name evidence="2" type="ORF">AAG570_012639</name>
</gene>
<feature type="region of interest" description="Disordered" evidence="1">
    <location>
        <begin position="186"/>
        <end position="205"/>
    </location>
</feature>
<accession>A0ABD0YEF7</accession>
<keyword evidence="3" id="KW-1185">Reference proteome</keyword>
<organism evidence="2 3">
    <name type="scientific">Ranatra chinensis</name>
    <dbReference type="NCBI Taxonomy" id="642074"/>
    <lineage>
        <taxon>Eukaryota</taxon>
        <taxon>Metazoa</taxon>
        <taxon>Ecdysozoa</taxon>
        <taxon>Arthropoda</taxon>
        <taxon>Hexapoda</taxon>
        <taxon>Insecta</taxon>
        <taxon>Pterygota</taxon>
        <taxon>Neoptera</taxon>
        <taxon>Paraneoptera</taxon>
        <taxon>Hemiptera</taxon>
        <taxon>Heteroptera</taxon>
        <taxon>Panheteroptera</taxon>
        <taxon>Nepomorpha</taxon>
        <taxon>Nepidae</taxon>
        <taxon>Ranatrinae</taxon>
        <taxon>Ranatra</taxon>
    </lineage>
</organism>